<dbReference type="EC" id="3.1.6.1" evidence="8"/>
<dbReference type="Proteomes" id="UP000188181">
    <property type="component" value="Chromosome"/>
</dbReference>
<protein>
    <submittedName>
        <fullName evidence="8">Arylsulfatase</fullName>
        <ecNumber evidence="8">3.1.6.1</ecNumber>
    </submittedName>
</protein>
<dbReference type="PANTHER" id="PTHR45953">
    <property type="entry name" value="IDURONATE 2-SULFATASE"/>
    <property type="match status" value="1"/>
</dbReference>
<evidence type="ECO:0000256" key="5">
    <source>
        <dbReference type="ARBA" id="ARBA00022801"/>
    </source>
</evidence>
<dbReference type="Pfam" id="PF00884">
    <property type="entry name" value="Sulfatase"/>
    <property type="match status" value="1"/>
</dbReference>
<dbReference type="Gene3D" id="3.40.720.10">
    <property type="entry name" value="Alkaline Phosphatase, subunit A"/>
    <property type="match status" value="1"/>
</dbReference>
<dbReference type="InterPro" id="IPR017850">
    <property type="entry name" value="Alkaline_phosphatase_core_sf"/>
</dbReference>
<keyword evidence="5 8" id="KW-0378">Hydrolase</keyword>
<dbReference type="SUPFAM" id="SSF53649">
    <property type="entry name" value="Alkaline phosphatase-like"/>
    <property type="match status" value="1"/>
</dbReference>
<proteinExistence type="inferred from homology"/>
<gene>
    <name evidence="8" type="ORF">SMSP2_00786</name>
</gene>
<evidence type="ECO:0000256" key="2">
    <source>
        <dbReference type="ARBA" id="ARBA00008779"/>
    </source>
</evidence>
<sequence length="476" mass="53375">MSIDRRSFLYAGIGTAVLANSNRALAAASRKAQTRIVQNGRNVLMICVEDLRDVLGCYGNPVVKTPNIDRLAAKGVRFERAYCQFPVCNPSRSSFLTGLRPDTTGVLGNVVSMRELNPDVKTLPGLFHDNGYHTVRLGKIFHGTGEHDDPAAWDQMFDPDDSPAANTGESRNMTGGAVKWCSWRAAQCGDSDMSDGKIADITVDLLGKHRSEPFFIAAGFHKPHDPFNAPKKYFDMYPLNELVPVTDPSNKTAEPEIIFGSEWKKAFEKFTDHERKEFMRSYYACVSFTDAQIGKILDRLDRDNLWDNTIVLFLGDHGYNLGEHGWWNKNVLYEHSARVPMIAHVPGVTKGGGSTRGIVELVDLYPTLAHLCGLEHDFGLEGISFAPLIAEPAREWKEAAFTQVQRGDTAGRSVRNKRWRYTEWGDDGRRGKELYDHNNDPSEYFNLIDTPGLEDVQKSMKELLKNGRNKLVETMV</sequence>
<dbReference type="GO" id="GO:0004065">
    <property type="term" value="F:arylsulfatase activity"/>
    <property type="evidence" value="ECO:0007669"/>
    <property type="project" value="UniProtKB-EC"/>
</dbReference>
<dbReference type="CDD" id="cd16030">
    <property type="entry name" value="iduronate-2-sulfatase"/>
    <property type="match status" value="1"/>
</dbReference>
<dbReference type="GO" id="GO:0005737">
    <property type="term" value="C:cytoplasm"/>
    <property type="evidence" value="ECO:0007669"/>
    <property type="project" value="TreeGrafter"/>
</dbReference>
<dbReference type="STRING" id="1851148.SMSP2_00786"/>
<dbReference type="RefSeq" id="WP_146682701.1">
    <property type="nucleotide sequence ID" value="NZ_CP019646.1"/>
</dbReference>
<dbReference type="KEGG" id="pbas:SMSP2_00786"/>
<evidence type="ECO:0000313" key="9">
    <source>
        <dbReference type="Proteomes" id="UP000188181"/>
    </source>
</evidence>
<keyword evidence="6" id="KW-0106">Calcium</keyword>
<comment type="similarity">
    <text evidence="2">Belongs to the sulfatase family.</text>
</comment>
<comment type="cofactor">
    <cofactor evidence="1">
        <name>Ca(2+)</name>
        <dbReference type="ChEBI" id="CHEBI:29108"/>
    </cofactor>
</comment>
<evidence type="ECO:0000313" key="8">
    <source>
        <dbReference type="EMBL" id="AQQ70438.1"/>
    </source>
</evidence>
<dbReference type="PANTHER" id="PTHR45953:SF1">
    <property type="entry name" value="IDURONATE 2-SULFATASE"/>
    <property type="match status" value="1"/>
</dbReference>
<feature type="domain" description="Sulfatase N-terminal" evidence="7">
    <location>
        <begin position="41"/>
        <end position="373"/>
    </location>
</feature>
<evidence type="ECO:0000256" key="6">
    <source>
        <dbReference type="ARBA" id="ARBA00022837"/>
    </source>
</evidence>
<keyword evidence="3" id="KW-0479">Metal-binding</keyword>
<name>A0A1Q2MD18_9BACT</name>
<evidence type="ECO:0000256" key="3">
    <source>
        <dbReference type="ARBA" id="ARBA00022723"/>
    </source>
</evidence>
<keyword evidence="4" id="KW-0732">Signal</keyword>
<keyword evidence="9" id="KW-1185">Reference proteome</keyword>
<reference evidence="9" key="1">
    <citation type="submission" date="2017-02" db="EMBL/GenBank/DDBJ databases">
        <title>Comparative genomics and description of representatives of a novel lineage of planctomycetes thriving in anoxic sediments.</title>
        <authorList>
            <person name="Spring S."/>
            <person name="Bunk B."/>
            <person name="Sproer C."/>
        </authorList>
    </citation>
    <scope>NUCLEOTIDE SEQUENCE [LARGE SCALE GENOMIC DNA]</scope>
    <source>
        <strain evidence="9">SM-Chi-D1</strain>
    </source>
</reference>
<dbReference type="GO" id="GO:0046872">
    <property type="term" value="F:metal ion binding"/>
    <property type="evidence" value="ECO:0007669"/>
    <property type="project" value="UniProtKB-KW"/>
</dbReference>
<dbReference type="AlphaFoldDB" id="A0A1Q2MD18"/>
<organism evidence="8 9">
    <name type="scientific">Limihaloglobus sulfuriphilus</name>
    <dbReference type="NCBI Taxonomy" id="1851148"/>
    <lineage>
        <taxon>Bacteria</taxon>
        <taxon>Pseudomonadati</taxon>
        <taxon>Planctomycetota</taxon>
        <taxon>Phycisphaerae</taxon>
        <taxon>Sedimentisphaerales</taxon>
        <taxon>Sedimentisphaeraceae</taxon>
        <taxon>Limihaloglobus</taxon>
    </lineage>
</organism>
<dbReference type="InterPro" id="IPR035874">
    <property type="entry name" value="IDS"/>
</dbReference>
<dbReference type="EMBL" id="CP019646">
    <property type="protein sequence ID" value="AQQ70438.1"/>
    <property type="molecule type" value="Genomic_DNA"/>
</dbReference>
<dbReference type="GO" id="GO:0004423">
    <property type="term" value="F:iduronate-2-sulfatase activity"/>
    <property type="evidence" value="ECO:0007669"/>
    <property type="project" value="InterPro"/>
</dbReference>
<accession>A0A1Q2MD18</accession>
<evidence type="ECO:0000256" key="1">
    <source>
        <dbReference type="ARBA" id="ARBA00001913"/>
    </source>
</evidence>
<evidence type="ECO:0000256" key="4">
    <source>
        <dbReference type="ARBA" id="ARBA00022729"/>
    </source>
</evidence>
<dbReference type="OrthoDB" id="9782218at2"/>
<dbReference type="InterPro" id="IPR000917">
    <property type="entry name" value="Sulfatase_N"/>
</dbReference>
<evidence type="ECO:0000259" key="7">
    <source>
        <dbReference type="Pfam" id="PF00884"/>
    </source>
</evidence>